<dbReference type="GO" id="GO:0004131">
    <property type="term" value="F:cytosine deaminase activity"/>
    <property type="evidence" value="ECO:0007669"/>
    <property type="project" value="TreeGrafter"/>
</dbReference>
<organism evidence="2">
    <name type="scientific">Synechococcus sp. SB0676_bin_10</name>
    <dbReference type="NCBI Taxonomy" id="2604869"/>
    <lineage>
        <taxon>Bacteria</taxon>
        <taxon>Bacillati</taxon>
        <taxon>Cyanobacteriota</taxon>
        <taxon>Cyanophyceae</taxon>
        <taxon>Synechococcales</taxon>
        <taxon>Synechococcaceae</taxon>
        <taxon>Synechococcus</taxon>
    </lineage>
</organism>
<dbReference type="Pfam" id="PF07969">
    <property type="entry name" value="Amidohydro_3"/>
    <property type="match status" value="1"/>
</dbReference>
<evidence type="ECO:0000313" key="2">
    <source>
        <dbReference type="EMBL" id="MYG38325.1"/>
    </source>
</evidence>
<dbReference type="InterPro" id="IPR011059">
    <property type="entry name" value="Metal-dep_hydrolase_composite"/>
</dbReference>
<dbReference type="GO" id="GO:0006209">
    <property type="term" value="P:cytosine catabolic process"/>
    <property type="evidence" value="ECO:0007669"/>
    <property type="project" value="TreeGrafter"/>
</dbReference>
<dbReference type="Gene3D" id="3.20.20.140">
    <property type="entry name" value="Metal-dependent hydrolases"/>
    <property type="match status" value="1"/>
</dbReference>
<keyword evidence="2" id="KW-0378">Hydrolase</keyword>
<dbReference type="PANTHER" id="PTHR32027:SF0">
    <property type="entry name" value="CYTOSINE DEAMINASE"/>
    <property type="match status" value="1"/>
</dbReference>
<dbReference type="GO" id="GO:0035888">
    <property type="term" value="F:isoguanine deaminase activity"/>
    <property type="evidence" value="ECO:0007669"/>
    <property type="project" value="TreeGrafter"/>
</dbReference>
<dbReference type="AlphaFoldDB" id="A0A6B1F9C6"/>
<dbReference type="PANTHER" id="PTHR32027">
    <property type="entry name" value="CYTOSINE DEAMINASE"/>
    <property type="match status" value="1"/>
</dbReference>
<dbReference type="InterPro" id="IPR052349">
    <property type="entry name" value="Metallo-hydrolase_Enzymes"/>
</dbReference>
<accession>A0A6B1F9C6</accession>
<dbReference type="Gene3D" id="2.30.40.10">
    <property type="entry name" value="Urease, subunit C, domain 1"/>
    <property type="match status" value="1"/>
</dbReference>
<protein>
    <submittedName>
        <fullName evidence="2">Amidohydrolase family protein</fullName>
    </submittedName>
</protein>
<dbReference type="EMBL" id="VYDO01000160">
    <property type="protein sequence ID" value="MYG38325.1"/>
    <property type="molecule type" value="Genomic_DNA"/>
</dbReference>
<name>A0A6B1F9C6_9SYNE</name>
<dbReference type="SUPFAM" id="SSF51556">
    <property type="entry name" value="Metallo-dependent hydrolases"/>
    <property type="match status" value="1"/>
</dbReference>
<evidence type="ECO:0000259" key="1">
    <source>
        <dbReference type="Pfam" id="PF07969"/>
    </source>
</evidence>
<dbReference type="InterPro" id="IPR013108">
    <property type="entry name" value="Amidohydro_3"/>
</dbReference>
<reference evidence="2" key="1">
    <citation type="submission" date="2019-09" db="EMBL/GenBank/DDBJ databases">
        <title>Characterisation of the sponge microbiome using genome-centric metagenomics.</title>
        <authorList>
            <person name="Engelberts J.P."/>
            <person name="Robbins S.J."/>
            <person name="De Goeij J.M."/>
            <person name="Aranda M."/>
            <person name="Bell S.C."/>
            <person name="Webster N.S."/>
        </authorList>
    </citation>
    <scope>NUCLEOTIDE SEQUENCE</scope>
    <source>
        <strain evidence="2">SB0676_bin_10</strain>
    </source>
</reference>
<comment type="caution">
    <text evidence="2">The sequence shown here is derived from an EMBL/GenBank/DDBJ whole genome shotgun (WGS) entry which is preliminary data.</text>
</comment>
<gene>
    <name evidence="2" type="ORF">F4162_04910</name>
</gene>
<dbReference type="InterPro" id="IPR032466">
    <property type="entry name" value="Metal_Hydrolase"/>
</dbReference>
<feature type="domain" description="Amidohydrolase 3" evidence="1">
    <location>
        <begin position="111"/>
        <end position="397"/>
    </location>
</feature>
<proteinExistence type="predicted"/>
<sequence length="421" mass="45771">MGFPPQSGHLLPPQPLQIRWPLALLDPRHRRGLEADGDGLVHLALTIRGATVTGIEPLPRTTGPHLPLALPAAVEPHCHLDKAFTWSQFPNPGGTMAGALDANLREHRSRSAAAVAERMNRALQRAWQQGYRALRSHLDLGWVGSDATLAAVTHTWDAWSDRLQLQAVAMAPLELWSTTAGINLARRMARLGGGLGGALDHHSVQGIPWLRQLGQLLRLAADHGCMVDLHVDETCDPRSRCLEGLLAVLEQDPLPVSVTVSHGCSLAQHTPEQLRRTAERLAALHVPLVSLPTTNLWLQDHSSGRRTPRLRGLAPIHELQDGGVTVAVGGDNVADPWFPGGNFDPVELWRFAVPVTHLHPWEPRGLAPFTSAPAQVLGLAWDGVLRHGCPADLILTEASSWQGVLAAPQRLRVLRDGIWLT</sequence>